<accession>A0AAV1LR95</accession>
<keyword evidence="2" id="KW-1185">Reference proteome</keyword>
<sequence>MFRNIWINPQHTSLQRVLWRHSKSDALQCLELDTVTYGTKSAPYLACRTMLDLADKHMVTHPRAADCIKSSSYMDDYLCGAQSLQECIQLCSELTDLLSRAGFQLHKWSANHPHIYSHILSLDSTTQNPTLETENNSNSFTLIGSVKTLGLQWLSTQDTLTISIPNFEENVPCTKRGVLSKIAQIFDPLGILAPSTILAKILTQDIWKQNTDWDSLISSDLQETWNKFISHFHNLKSINIPRYYFSDIPTHIILLRSSDASHKAYGACLYLKATYPNSKPTCTLVTAKSKVCPIKKQQSIPRLELCGALFLSKLVNRFQDATKNKININNVYLFTDSSIVLSWIKLPYKNKHSTYVTHRLMLIIDTTCGSGRWRYAGGDVSWDCMGDLGMV</sequence>
<protein>
    <recommendedName>
        <fullName evidence="3">Reverse transcriptase domain-containing protein</fullName>
    </recommendedName>
</protein>
<dbReference type="GO" id="GO:0071897">
    <property type="term" value="P:DNA biosynthetic process"/>
    <property type="evidence" value="ECO:0007669"/>
    <property type="project" value="UniProtKB-ARBA"/>
</dbReference>
<proteinExistence type="predicted"/>
<organism evidence="1 2">
    <name type="scientific">Parnassius mnemosyne</name>
    <name type="common">clouded apollo</name>
    <dbReference type="NCBI Taxonomy" id="213953"/>
    <lineage>
        <taxon>Eukaryota</taxon>
        <taxon>Metazoa</taxon>
        <taxon>Ecdysozoa</taxon>
        <taxon>Arthropoda</taxon>
        <taxon>Hexapoda</taxon>
        <taxon>Insecta</taxon>
        <taxon>Pterygota</taxon>
        <taxon>Neoptera</taxon>
        <taxon>Endopterygota</taxon>
        <taxon>Lepidoptera</taxon>
        <taxon>Glossata</taxon>
        <taxon>Ditrysia</taxon>
        <taxon>Papilionoidea</taxon>
        <taxon>Papilionidae</taxon>
        <taxon>Parnassiinae</taxon>
        <taxon>Parnassini</taxon>
        <taxon>Parnassius</taxon>
        <taxon>Driopa</taxon>
    </lineage>
</organism>
<dbReference type="InterPro" id="IPR008042">
    <property type="entry name" value="Retrotrans_Pao"/>
</dbReference>
<dbReference type="PANTHER" id="PTHR47331">
    <property type="entry name" value="PHD-TYPE DOMAIN-CONTAINING PROTEIN"/>
    <property type="match status" value="1"/>
</dbReference>
<dbReference type="EMBL" id="CAVLGL010000094">
    <property type="protein sequence ID" value="CAK1597460.1"/>
    <property type="molecule type" value="Genomic_DNA"/>
</dbReference>
<evidence type="ECO:0000313" key="1">
    <source>
        <dbReference type="EMBL" id="CAK1597460.1"/>
    </source>
</evidence>
<dbReference type="InterPro" id="IPR043502">
    <property type="entry name" value="DNA/RNA_pol_sf"/>
</dbReference>
<reference evidence="1 2" key="1">
    <citation type="submission" date="2023-11" db="EMBL/GenBank/DDBJ databases">
        <authorList>
            <person name="Hedman E."/>
            <person name="Englund M."/>
            <person name="Stromberg M."/>
            <person name="Nyberg Akerstrom W."/>
            <person name="Nylinder S."/>
            <person name="Jareborg N."/>
            <person name="Kallberg Y."/>
            <person name="Kronander E."/>
        </authorList>
    </citation>
    <scope>NUCLEOTIDE SEQUENCE [LARGE SCALE GENOMIC DNA]</scope>
</reference>
<dbReference type="AlphaFoldDB" id="A0AAV1LR95"/>
<evidence type="ECO:0008006" key="3">
    <source>
        <dbReference type="Google" id="ProtNLM"/>
    </source>
</evidence>
<dbReference type="Proteomes" id="UP001314205">
    <property type="component" value="Unassembled WGS sequence"/>
</dbReference>
<dbReference type="Pfam" id="PF05380">
    <property type="entry name" value="Peptidase_A17"/>
    <property type="match status" value="1"/>
</dbReference>
<name>A0AAV1LR95_9NEOP</name>
<dbReference type="SUPFAM" id="SSF56672">
    <property type="entry name" value="DNA/RNA polymerases"/>
    <property type="match status" value="1"/>
</dbReference>
<gene>
    <name evidence="1" type="ORF">PARMNEM_LOCUS16672</name>
</gene>
<evidence type="ECO:0000313" key="2">
    <source>
        <dbReference type="Proteomes" id="UP001314205"/>
    </source>
</evidence>
<comment type="caution">
    <text evidence="1">The sequence shown here is derived from an EMBL/GenBank/DDBJ whole genome shotgun (WGS) entry which is preliminary data.</text>
</comment>